<sequence length="269" mass="28688">MGLIQIYTDVAANTGVKHYPDRSINTGTKAVYDAGAGGIYGGGKDVSAGAEIYSLTFSDSVATFSKSHLYQNGGMRFVGVGGDTFDLPAVATPQPSDKHWLITQWLKIANFGVGTVGVNNQTFSFSTSNLNVLASSMFGMAPTAVSGASPSAIALYVRGRQYALATQLASLFDGQPHQFAVECQISDDNTQQRIYVYLDQVQVYASGWLSVAATVPAAPTYRYVGTSASFPVAWTGSFYRYRKDDLTATDKTTAEILAADKDVAGIRFS</sequence>
<proteinExistence type="predicted"/>
<dbReference type="AlphaFoldDB" id="A0ABD7QNI9"/>
<dbReference type="RefSeq" id="WP_132509928.1">
    <property type="nucleotide sequence ID" value="NZ_SLYQ01000001.1"/>
</dbReference>
<evidence type="ECO:0000313" key="1">
    <source>
        <dbReference type="EMBL" id="TCQ76287.1"/>
    </source>
</evidence>
<dbReference type="Proteomes" id="UP000295263">
    <property type="component" value="Unassembled WGS sequence"/>
</dbReference>
<accession>A0ABD7QNI9</accession>
<gene>
    <name evidence="1" type="ORF">EC841_10196</name>
</gene>
<protein>
    <recommendedName>
        <fullName evidence="3">Phage tail protein</fullName>
    </recommendedName>
</protein>
<comment type="caution">
    <text evidence="1">The sequence shown here is derived from an EMBL/GenBank/DDBJ whole genome shotgun (WGS) entry which is preliminary data.</text>
</comment>
<name>A0ABD7QNI9_RAOOR</name>
<dbReference type="EMBL" id="SLYQ01000001">
    <property type="protein sequence ID" value="TCQ76287.1"/>
    <property type="molecule type" value="Genomic_DNA"/>
</dbReference>
<evidence type="ECO:0008006" key="3">
    <source>
        <dbReference type="Google" id="ProtNLM"/>
    </source>
</evidence>
<evidence type="ECO:0000313" key="2">
    <source>
        <dbReference type="Proteomes" id="UP000295263"/>
    </source>
</evidence>
<reference evidence="1 2" key="1">
    <citation type="submission" date="2019-03" db="EMBL/GenBank/DDBJ databases">
        <title>Genomic analyses of the natural microbiome of Caenorhabditis elegans.</title>
        <authorList>
            <person name="Samuel B."/>
        </authorList>
    </citation>
    <scope>NUCLEOTIDE SEQUENCE [LARGE SCALE GENOMIC DNA]</scope>
    <source>
        <strain evidence="1 2">JUb54</strain>
    </source>
</reference>
<organism evidence="1 2">
    <name type="scientific">Raoultella ornithinolytica</name>
    <name type="common">Klebsiella ornithinolytica</name>
    <dbReference type="NCBI Taxonomy" id="54291"/>
    <lineage>
        <taxon>Bacteria</taxon>
        <taxon>Pseudomonadati</taxon>
        <taxon>Pseudomonadota</taxon>
        <taxon>Gammaproteobacteria</taxon>
        <taxon>Enterobacterales</taxon>
        <taxon>Enterobacteriaceae</taxon>
        <taxon>Klebsiella/Raoultella group</taxon>
        <taxon>Raoultella</taxon>
    </lineage>
</organism>